<dbReference type="Pfam" id="PF20101">
    <property type="entry name" value="DUF6491"/>
    <property type="match status" value="1"/>
</dbReference>
<organism evidence="2 3">
    <name type="scientific">Luteimonas terricola</name>
    <dbReference type="NCBI Taxonomy" id="645597"/>
    <lineage>
        <taxon>Bacteria</taxon>
        <taxon>Pseudomonadati</taxon>
        <taxon>Pseudomonadota</taxon>
        <taxon>Gammaproteobacteria</taxon>
        <taxon>Lysobacterales</taxon>
        <taxon>Lysobacteraceae</taxon>
        <taxon>Luteimonas</taxon>
    </lineage>
</organism>
<accession>A0ABQ2EDC9</accession>
<dbReference type="InterPro" id="IPR045500">
    <property type="entry name" value="DUF6491"/>
</dbReference>
<dbReference type="Proteomes" id="UP000599009">
    <property type="component" value="Unassembled WGS sequence"/>
</dbReference>
<keyword evidence="3" id="KW-1185">Reference proteome</keyword>
<evidence type="ECO:0000256" key="1">
    <source>
        <dbReference type="SAM" id="SignalP"/>
    </source>
</evidence>
<gene>
    <name evidence="2" type="ORF">GCM10011394_16150</name>
</gene>
<feature type="signal peptide" evidence="1">
    <location>
        <begin position="1"/>
        <end position="22"/>
    </location>
</feature>
<keyword evidence="1" id="KW-0732">Signal</keyword>
<protein>
    <recommendedName>
        <fullName evidence="4">Lipoprotein</fullName>
    </recommendedName>
</protein>
<dbReference type="EMBL" id="BMME01000001">
    <property type="protein sequence ID" value="GGK07721.1"/>
    <property type="molecule type" value="Genomic_DNA"/>
</dbReference>
<evidence type="ECO:0000313" key="3">
    <source>
        <dbReference type="Proteomes" id="UP000599009"/>
    </source>
</evidence>
<comment type="caution">
    <text evidence="2">The sequence shown here is derived from an EMBL/GenBank/DDBJ whole genome shotgun (WGS) entry which is preliminary data.</text>
</comment>
<dbReference type="RefSeq" id="WP_132986276.1">
    <property type="nucleotide sequence ID" value="NZ_BMME01000001.1"/>
</dbReference>
<evidence type="ECO:0008006" key="4">
    <source>
        <dbReference type="Google" id="ProtNLM"/>
    </source>
</evidence>
<feature type="chain" id="PRO_5047284176" description="Lipoprotein" evidence="1">
    <location>
        <begin position="23"/>
        <end position="150"/>
    </location>
</feature>
<evidence type="ECO:0000313" key="2">
    <source>
        <dbReference type="EMBL" id="GGK07721.1"/>
    </source>
</evidence>
<reference evidence="3" key="1">
    <citation type="journal article" date="2019" name="Int. J. Syst. Evol. Microbiol.">
        <title>The Global Catalogue of Microorganisms (GCM) 10K type strain sequencing project: providing services to taxonomists for standard genome sequencing and annotation.</title>
        <authorList>
            <consortium name="The Broad Institute Genomics Platform"/>
            <consortium name="The Broad Institute Genome Sequencing Center for Infectious Disease"/>
            <person name="Wu L."/>
            <person name="Ma J."/>
        </authorList>
    </citation>
    <scope>NUCLEOTIDE SEQUENCE [LARGE SCALE GENOMIC DNA]</scope>
    <source>
        <strain evidence="3">CGMCC 1.8985</strain>
    </source>
</reference>
<name>A0ABQ2EDC9_9GAMM</name>
<sequence>MNVRMVAAAAALCGLLVLPGCASTGSMSEAQKLAVYEDAAGEPVSSFSYLGRISGWTPIDDTNIAVWTRPREAWLLTFAGRCQDIDFTPVISLTSQASRVYAGFDKVMVHNRSSIQMPCRIREIRELDTARIKAAEKTARDEAQASPSGT</sequence>
<proteinExistence type="predicted"/>